<evidence type="ECO:0000313" key="2">
    <source>
        <dbReference type="Proteomes" id="UP000029665"/>
    </source>
</evidence>
<accession>A0A060SRA4</accession>
<evidence type="ECO:0000313" key="1">
    <source>
        <dbReference type="EMBL" id="CDO76885.1"/>
    </source>
</evidence>
<dbReference type="InterPro" id="IPR041078">
    <property type="entry name" value="Plavaka"/>
</dbReference>
<sequence length="227" mass="25615">MSAGNIDALLQIWAATAVQHNAGPPFASQADMYETIDRTPLGDVRWESFTLSYSKDDGLEDADVLPWMNAEFSIFYSDPLAIVHNMLANPDYKDDIDFAPFRETAPGPNGDQQRLENFMSGEWAWRQANIIGRDPATMDASFVLIILGSDKTTVSIATGQNEYYPLYCSIGNVHNNVRQAHRNAMALLGFLAIPKTNRRNADDAKFRKFRRQLFHTSLEQILRTLRP</sequence>
<proteinExistence type="predicted"/>
<dbReference type="STRING" id="5643.A0A060SRA4"/>
<dbReference type="Proteomes" id="UP000029665">
    <property type="component" value="Unassembled WGS sequence"/>
</dbReference>
<name>A0A060SRA4_PYCCI</name>
<dbReference type="HOGENOM" id="CLU_006344_7_0_1"/>
<gene>
    <name evidence="1" type="ORF">BN946_scf184903.g6</name>
</gene>
<protein>
    <submittedName>
        <fullName evidence="1">Uncharacterized protein</fullName>
    </submittedName>
</protein>
<keyword evidence="2" id="KW-1185">Reference proteome</keyword>
<dbReference type="EMBL" id="CCBP010000424">
    <property type="protein sequence ID" value="CDO76885.1"/>
    <property type="molecule type" value="Genomic_DNA"/>
</dbReference>
<organism evidence="1 2">
    <name type="scientific">Pycnoporus cinnabarinus</name>
    <name type="common">Cinnabar-red polypore</name>
    <name type="synonym">Trametes cinnabarina</name>
    <dbReference type="NCBI Taxonomy" id="5643"/>
    <lineage>
        <taxon>Eukaryota</taxon>
        <taxon>Fungi</taxon>
        <taxon>Dikarya</taxon>
        <taxon>Basidiomycota</taxon>
        <taxon>Agaricomycotina</taxon>
        <taxon>Agaricomycetes</taxon>
        <taxon>Polyporales</taxon>
        <taxon>Polyporaceae</taxon>
        <taxon>Trametes</taxon>
    </lineage>
</organism>
<dbReference type="OrthoDB" id="3199698at2759"/>
<dbReference type="Pfam" id="PF18759">
    <property type="entry name" value="Plavaka"/>
    <property type="match status" value="1"/>
</dbReference>
<dbReference type="AlphaFoldDB" id="A0A060SRA4"/>
<comment type="caution">
    <text evidence="1">The sequence shown here is derived from an EMBL/GenBank/DDBJ whole genome shotgun (WGS) entry which is preliminary data.</text>
</comment>
<reference evidence="1" key="1">
    <citation type="submission" date="2014-01" db="EMBL/GenBank/DDBJ databases">
        <title>The genome of the white-rot fungus Pycnoporus cinnabarinus: a basidiomycete model with a versatile arsenal for lignocellulosic biomass breakdown.</title>
        <authorList>
            <person name="Levasseur A."/>
            <person name="Lomascolo A."/>
            <person name="Ruiz-Duenas F.J."/>
            <person name="Uzan E."/>
            <person name="Piumi F."/>
            <person name="Kues U."/>
            <person name="Ram A.F.J."/>
            <person name="Murat C."/>
            <person name="Haon M."/>
            <person name="Benoit I."/>
            <person name="Arfi Y."/>
            <person name="Chevret D."/>
            <person name="Drula E."/>
            <person name="Kwon M.J."/>
            <person name="Gouret P."/>
            <person name="Lesage-Meessen L."/>
            <person name="Lombard V."/>
            <person name="Mariette J."/>
            <person name="Noirot C."/>
            <person name="Park J."/>
            <person name="Patyshakuliyeva A."/>
            <person name="Wieneger R.A.B."/>
            <person name="Wosten H.A.B."/>
            <person name="Martin F."/>
            <person name="Coutinho P.M."/>
            <person name="de Vries R."/>
            <person name="Martinez A.T."/>
            <person name="Klopp C."/>
            <person name="Pontarotti P."/>
            <person name="Henrissat B."/>
            <person name="Record E."/>
        </authorList>
    </citation>
    <scope>NUCLEOTIDE SEQUENCE [LARGE SCALE GENOMIC DNA]</scope>
    <source>
        <strain evidence="1">BRFM137</strain>
    </source>
</reference>
<dbReference type="OMA" id="AEDPRTH"/>